<dbReference type="AlphaFoldDB" id="B7PV14"/>
<feature type="transmembrane region" description="Helical" evidence="2">
    <location>
        <begin position="194"/>
        <end position="215"/>
    </location>
</feature>
<name>B7PV14_IXOSC</name>
<reference evidence="4 6" key="1">
    <citation type="submission" date="2008-03" db="EMBL/GenBank/DDBJ databases">
        <title>Annotation of Ixodes scapularis.</title>
        <authorList>
            <consortium name="Ixodes scapularis Genome Project Consortium"/>
            <person name="Caler E."/>
            <person name="Hannick L.I."/>
            <person name="Bidwell S."/>
            <person name="Joardar V."/>
            <person name="Thiagarajan M."/>
            <person name="Amedeo P."/>
            <person name="Galinsky K.J."/>
            <person name="Schobel S."/>
            <person name="Inman J."/>
            <person name="Hostetler J."/>
            <person name="Miller J."/>
            <person name="Hammond M."/>
            <person name="Megy K."/>
            <person name="Lawson D."/>
            <person name="Kodira C."/>
            <person name="Sutton G."/>
            <person name="Meyer J."/>
            <person name="Hill C.A."/>
            <person name="Birren B."/>
            <person name="Nene V."/>
            <person name="Collins F."/>
            <person name="Alarcon-Chaidez F."/>
            <person name="Wikel S."/>
            <person name="Strausberg R."/>
        </authorList>
    </citation>
    <scope>NUCLEOTIDE SEQUENCE [LARGE SCALE GENOMIC DNA]</scope>
    <source>
        <strain evidence="6">Wikel</strain>
        <strain evidence="4">Wikel colony</strain>
    </source>
</reference>
<protein>
    <recommendedName>
        <fullName evidence="3">Transmembrane protein 135 N-terminal domain-containing protein</fullName>
    </recommendedName>
</protein>
<dbReference type="EMBL" id="ABJB011059740">
    <property type="status" value="NOT_ANNOTATED_CDS"/>
    <property type="molecule type" value="Genomic_DNA"/>
</dbReference>
<evidence type="ECO:0000313" key="4">
    <source>
        <dbReference type="EMBL" id="EEC10436.1"/>
    </source>
</evidence>
<dbReference type="VEuPathDB" id="VectorBase:ISCP_037856"/>
<dbReference type="Pfam" id="PF15982">
    <property type="entry name" value="TMEM135_C_rich"/>
    <property type="match status" value="1"/>
</dbReference>
<dbReference type="EMBL" id="ABJB010010212">
    <property type="status" value="NOT_ANNOTATED_CDS"/>
    <property type="molecule type" value="Genomic_DNA"/>
</dbReference>
<feature type="transmembrane region" description="Helical" evidence="2">
    <location>
        <begin position="151"/>
        <end position="173"/>
    </location>
</feature>
<dbReference type="InterPro" id="IPR031926">
    <property type="entry name" value="TMEM135_N"/>
</dbReference>
<reference evidence="5" key="2">
    <citation type="submission" date="2020-05" db="UniProtKB">
        <authorList>
            <consortium name="EnsemblMetazoa"/>
        </authorList>
    </citation>
    <scope>IDENTIFICATION</scope>
    <source>
        <strain evidence="5">wikel</strain>
    </source>
</reference>
<dbReference type="EMBL" id="DS796873">
    <property type="protein sequence ID" value="EEC10436.1"/>
    <property type="molecule type" value="Genomic_DNA"/>
</dbReference>
<dbReference type="VEuPathDB" id="VectorBase:ISCW019962"/>
<dbReference type="EMBL" id="ABJB011069094">
    <property type="status" value="NOT_ANNOTATED_CDS"/>
    <property type="molecule type" value="Genomic_DNA"/>
</dbReference>
<feature type="domain" description="Transmembrane protein 135 N-terminal" evidence="3">
    <location>
        <begin position="130"/>
        <end position="218"/>
    </location>
</feature>
<dbReference type="EMBL" id="ABJB010393896">
    <property type="status" value="NOT_ANNOTATED_CDS"/>
    <property type="molecule type" value="Genomic_DNA"/>
</dbReference>
<feature type="compositionally biased region" description="Basic and acidic residues" evidence="1">
    <location>
        <begin position="14"/>
        <end position="32"/>
    </location>
</feature>
<accession>B7PV14</accession>
<dbReference type="EMBL" id="ABJB010355203">
    <property type="status" value="NOT_ANNOTATED_CDS"/>
    <property type="molecule type" value="Genomic_DNA"/>
</dbReference>
<sequence length="315" mass="34412">MKARRSPPDVDNYPPDRDGSHTEPNKADEERSAAPPFTPHVAAAASTGSCGTITGDDVSTARITGGECRRLRAQKVVYNGAIPTGFLRLSKVAVSYCFGDTSGKKLAIVSREKVVAMGQAWSMLWDVQLPFNCYETTHTWTPHCHQASVDLFASVLLSTLPLHALLYLGSFLAKSAKTSWKDRLGEATRNTLRSSVCVAYCFYFLAVFNCGSRLLLGAKPLFCKHATSSEGCEGSMSMCLAVALGGVLQPHLVRPSYRAFIDRVSGYRMRFINVPAIATLGYGTTSLVPGGSEIPELNPRFLSRKYTETLWIWSQ</sequence>
<feature type="region of interest" description="Disordered" evidence="1">
    <location>
        <begin position="1"/>
        <end position="35"/>
    </location>
</feature>
<dbReference type="OrthoDB" id="291792at2759"/>
<evidence type="ECO:0000256" key="2">
    <source>
        <dbReference type="SAM" id="Phobius"/>
    </source>
</evidence>
<keyword evidence="6" id="KW-1185">Reference proteome</keyword>
<dbReference type="EMBL" id="ABJB010219406">
    <property type="status" value="NOT_ANNOTATED_CDS"/>
    <property type="molecule type" value="Genomic_DNA"/>
</dbReference>
<keyword evidence="2" id="KW-0812">Transmembrane</keyword>
<keyword evidence="2" id="KW-1133">Transmembrane helix</keyword>
<dbReference type="PaxDb" id="6945-B7PV14"/>
<evidence type="ECO:0000256" key="1">
    <source>
        <dbReference type="SAM" id="MobiDB-lite"/>
    </source>
</evidence>
<dbReference type="HOGENOM" id="CLU_883631_0_0_1"/>
<dbReference type="EnsemblMetazoa" id="ISCW019962-RA">
    <property type="protein sequence ID" value="ISCW019962-PA"/>
    <property type="gene ID" value="ISCW019962"/>
</dbReference>
<gene>
    <name evidence="4" type="ORF">IscW_ISCW019962</name>
</gene>
<dbReference type="EMBL" id="ABJB010108496">
    <property type="status" value="NOT_ANNOTATED_CDS"/>
    <property type="molecule type" value="Genomic_DNA"/>
</dbReference>
<keyword evidence="2" id="KW-0472">Membrane</keyword>
<dbReference type="Proteomes" id="UP000001555">
    <property type="component" value="Unassembled WGS sequence"/>
</dbReference>
<evidence type="ECO:0000313" key="5">
    <source>
        <dbReference type="EnsemblMetazoa" id="ISCW019962-PA"/>
    </source>
</evidence>
<proteinExistence type="predicted"/>
<evidence type="ECO:0000259" key="3">
    <source>
        <dbReference type="Pfam" id="PF15982"/>
    </source>
</evidence>
<dbReference type="EMBL" id="ABJB010332669">
    <property type="status" value="NOT_ANNOTATED_CDS"/>
    <property type="molecule type" value="Genomic_DNA"/>
</dbReference>
<evidence type="ECO:0000313" key="6">
    <source>
        <dbReference type="Proteomes" id="UP000001555"/>
    </source>
</evidence>
<dbReference type="InParanoid" id="B7PV14"/>
<dbReference type="EMBL" id="ABJB010664837">
    <property type="status" value="NOT_ANNOTATED_CDS"/>
    <property type="molecule type" value="Genomic_DNA"/>
</dbReference>
<dbReference type="VEuPathDB" id="VectorBase:ISCI019962"/>
<organism>
    <name type="scientific">Ixodes scapularis</name>
    <name type="common">Black-legged tick</name>
    <name type="synonym">Deer tick</name>
    <dbReference type="NCBI Taxonomy" id="6945"/>
    <lineage>
        <taxon>Eukaryota</taxon>
        <taxon>Metazoa</taxon>
        <taxon>Ecdysozoa</taxon>
        <taxon>Arthropoda</taxon>
        <taxon>Chelicerata</taxon>
        <taxon>Arachnida</taxon>
        <taxon>Acari</taxon>
        <taxon>Parasitiformes</taxon>
        <taxon>Ixodida</taxon>
        <taxon>Ixodoidea</taxon>
        <taxon>Ixodidae</taxon>
        <taxon>Ixodinae</taxon>
        <taxon>Ixodes</taxon>
    </lineage>
</organism>